<evidence type="ECO:0000313" key="6">
    <source>
        <dbReference type="EMBL" id="MDF2258863.1"/>
    </source>
</evidence>
<evidence type="ECO:0000256" key="1">
    <source>
        <dbReference type="ARBA" id="ARBA00001917"/>
    </source>
</evidence>
<dbReference type="InterPro" id="IPR012349">
    <property type="entry name" value="Split_barrel_FMN-bd"/>
</dbReference>
<evidence type="ECO:0000313" key="7">
    <source>
        <dbReference type="Proteomes" id="UP001220022"/>
    </source>
</evidence>
<dbReference type="Pfam" id="PF01613">
    <property type="entry name" value="Flavin_Reduct"/>
    <property type="match status" value="1"/>
</dbReference>
<evidence type="ECO:0000256" key="3">
    <source>
        <dbReference type="ARBA" id="ARBA00022643"/>
    </source>
</evidence>
<protein>
    <submittedName>
        <fullName evidence="6">Flavin reductase family protein</fullName>
    </submittedName>
</protein>
<proteinExistence type="inferred from homology"/>
<dbReference type="EMBL" id="JARHTQ010000018">
    <property type="protein sequence ID" value="MDF2258863.1"/>
    <property type="molecule type" value="Genomic_DNA"/>
</dbReference>
<feature type="domain" description="Flavin reductase like" evidence="5">
    <location>
        <begin position="19"/>
        <end position="173"/>
    </location>
</feature>
<reference evidence="6 7" key="1">
    <citation type="submission" date="2023-03" db="EMBL/GenBank/DDBJ databases">
        <title>Draft genome sequence of type strain Streptomyces ferralitis JCM 14344.</title>
        <authorList>
            <person name="Klaysubun C."/>
            <person name="Duangmal K."/>
        </authorList>
    </citation>
    <scope>NUCLEOTIDE SEQUENCE [LARGE SCALE GENOMIC DNA]</scope>
    <source>
        <strain evidence="6 7">JCM 14344</strain>
    </source>
</reference>
<gene>
    <name evidence="6" type="ORF">P2L57_25040</name>
</gene>
<keyword evidence="7" id="KW-1185">Reference proteome</keyword>
<dbReference type="PANTHER" id="PTHR33798:SF5">
    <property type="entry name" value="FLAVIN REDUCTASE LIKE DOMAIN-CONTAINING PROTEIN"/>
    <property type="match status" value="1"/>
</dbReference>
<name>A0ABT5Z4W4_9ACTN</name>
<dbReference type="Gene3D" id="2.30.110.10">
    <property type="entry name" value="Electron Transport, Fmn-binding Protein, Chain A"/>
    <property type="match status" value="1"/>
</dbReference>
<dbReference type="PANTHER" id="PTHR33798">
    <property type="entry name" value="FLAVOPROTEIN OXYGENASE"/>
    <property type="match status" value="1"/>
</dbReference>
<comment type="caution">
    <text evidence="6">The sequence shown here is derived from an EMBL/GenBank/DDBJ whole genome shotgun (WGS) entry which is preliminary data.</text>
</comment>
<organism evidence="6 7">
    <name type="scientific">Streptantibioticus ferralitis</name>
    <dbReference type="NCBI Taxonomy" id="236510"/>
    <lineage>
        <taxon>Bacteria</taxon>
        <taxon>Bacillati</taxon>
        <taxon>Actinomycetota</taxon>
        <taxon>Actinomycetes</taxon>
        <taxon>Kitasatosporales</taxon>
        <taxon>Streptomycetaceae</taxon>
        <taxon>Streptantibioticus</taxon>
    </lineage>
</organism>
<accession>A0ABT5Z4W4</accession>
<dbReference type="Proteomes" id="UP001220022">
    <property type="component" value="Unassembled WGS sequence"/>
</dbReference>
<keyword evidence="3" id="KW-0288">FMN</keyword>
<evidence type="ECO:0000256" key="2">
    <source>
        <dbReference type="ARBA" id="ARBA00022630"/>
    </source>
</evidence>
<comment type="cofactor">
    <cofactor evidence="1">
        <name>FMN</name>
        <dbReference type="ChEBI" id="CHEBI:58210"/>
    </cofactor>
</comment>
<dbReference type="InterPro" id="IPR002563">
    <property type="entry name" value="Flavin_Rdtase-like_dom"/>
</dbReference>
<dbReference type="RefSeq" id="WP_275818294.1">
    <property type="nucleotide sequence ID" value="NZ_BAAANM010000014.1"/>
</dbReference>
<keyword evidence="2" id="KW-0285">Flavoprotein</keyword>
<dbReference type="SUPFAM" id="SSF50475">
    <property type="entry name" value="FMN-binding split barrel"/>
    <property type="match status" value="1"/>
</dbReference>
<comment type="similarity">
    <text evidence="4">Belongs to the flavoredoxin family.</text>
</comment>
<sequence>MDIDAQGLDAKSAYKLLIGTIIPRPVAWVSTVSTAGVGNLAPISFFTCVGRKPPKVSLSLQPREDGTLKDSFVNIRETGEFVTNMATLPQAHAVHRTAVDFAPDVDEFDMVDVEKEPSALVKPPRVKGAPLALECRVDRILSAPDGLHNVVWGEVVNFYVRDDLYINGRIDFGAIAPVGRLAAEYTVVNNTFVPPLEPDVLAEHAEKRMIRLDGKGEEYSPIDTGTWSPSGAVIE</sequence>
<evidence type="ECO:0000259" key="5">
    <source>
        <dbReference type="SMART" id="SM00903"/>
    </source>
</evidence>
<evidence type="ECO:0000256" key="4">
    <source>
        <dbReference type="ARBA" id="ARBA00038054"/>
    </source>
</evidence>
<dbReference type="SMART" id="SM00903">
    <property type="entry name" value="Flavin_Reduct"/>
    <property type="match status" value="1"/>
</dbReference>